<evidence type="ECO:0000313" key="3">
    <source>
        <dbReference type="Proteomes" id="UP000184038"/>
    </source>
</evidence>
<keyword evidence="1" id="KW-1133">Transmembrane helix</keyword>
<name>A0A1M7JH50_9FIRM</name>
<feature type="transmembrane region" description="Helical" evidence="1">
    <location>
        <begin position="51"/>
        <end position="70"/>
    </location>
</feature>
<keyword evidence="3" id="KW-1185">Reference proteome</keyword>
<reference evidence="2 3" key="1">
    <citation type="submission" date="2016-11" db="EMBL/GenBank/DDBJ databases">
        <authorList>
            <person name="Jaros S."/>
            <person name="Januszkiewicz K."/>
            <person name="Wedrychowicz H."/>
        </authorList>
    </citation>
    <scope>NUCLEOTIDE SEQUENCE [LARGE SCALE GENOMIC DNA]</scope>
    <source>
        <strain evidence="2 3">DSM 15930</strain>
    </source>
</reference>
<evidence type="ECO:0000313" key="2">
    <source>
        <dbReference type="EMBL" id="SHM52295.1"/>
    </source>
</evidence>
<sequence>MKYYKRVLIAIIGIFFVGLGIAFNAGTMFGNDPIAILYDGMRSVLRMEPEQLGLISNIINVAMIVILFFLGKRYINIGTLIYIVPFGFFVSIGTYLYNVVINQNSFIQRVIGAIIGCSATYFGVSLFIVVAIGLDPFTGVVMAIADKIGWNFRKTKICFDIVMVLIGYLMGGTLGIITLLTVATAGPVIQYFSDVMKKYIKIDNEIK</sequence>
<accession>A0A1M7JH50</accession>
<dbReference type="AlphaFoldDB" id="A0A1M7JH50"/>
<feature type="transmembrane region" description="Helical" evidence="1">
    <location>
        <begin position="77"/>
        <end position="101"/>
    </location>
</feature>
<proteinExistence type="predicted"/>
<dbReference type="Proteomes" id="UP000184038">
    <property type="component" value="Unassembled WGS sequence"/>
</dbReference>
<evidence type="ECO:0000256" key="1">
    <source>
        <dbReference type="SAM" id="Phobius"/>
    </source>
</evidence>
<dbReference type="RefSeq" id="WP_073287711.1">
    <property type="nucleotide sequence ID" value="NZ_FRCP01000011.1"/>
</dbReference>
<dbReference type="PANTHER" id="PTHR40078:SF1">
    <property type="entry name" value="INTEGRAL MEMBRANE PROTEIN"/>
    <property type="match status" value="1"/>
</dbReference>
<feature type="transmembrane region" description="Helical" evidence="1">
    <location>
        <begin position="121"/>
        <end position="145"/>
    </location>
</feature>
<gene>
    <name evidence="2" type="ORF">SAMN02746066_02273</name>
</gene>
<feature type="transmembrane region" description="Helical" evidence="1">
    <location>
        <begin position="157"/>
        <end position="183"/>
    </location>
</feature>
<dbReference type="InterPro" id="IPR038750">
    <property type="entry name" value="YczE/YyaS-like"/>
</dbReference>
<protein>
    <submittedName>
        <fullName evidence="2">Uncharacterized membrane protein YczE</fullName>
    </submittedName>
</protein>
<dbReference type="Pfam" id="PF19700">
    <property type="entry name" value="DUF6198"/>
    <property type="match status" value="1"/>
</dbReference>
<dbReference type="OrthoDB" id="1902994at2"/>
<keyword evidence="1" id="KW-0472">Membrane</keyword>
<feature type="transmembrane region" description="Helical" evidence="1">
    <location>
        <begin position="7"/>
        <end position="31"/>
    </location>
</feature>
<keyword evidence="1" id="KW-0812">Transmembrane</keyword>
<organism evidence="2 3">
    <name type="scientific">Anaerosporobacter mobilis DSM 15930</name>
    <dbReference type="NCBI Taxonomy" id="1120996"/>
    <lineage>
        <taxon>Bacteria</taxon>
        <taxon>Bacillati</taxon>
        <taxon>Bacillota</taxon>
        <taxon>Clostridia</taxon>
        <taxon>Lachnospirales</taxon>
        <taxon>Lachnospiraceae</taxon>
        <taxon>Anaerosporobacter</taxon>
    </lineage>
</organism>
<dbReference type="EMBL" id="FRCP01000011">
    <property type="protein sequence ID" value="SHM52295.1"/>
    <property type="molecule type" value="Genomic_DNA"/>
</dbReference>
<dbReference type="PANTHER" id="PTHR40078">
    <property type="entry name" value="INTEGRAL MEMBRANE PROTEIN-RELATED"/>
    <property type="match status" value="1"/>
</dbReference>